<name>A0AAD7JZ37_9AGAR</name>
<evidence type="ECO:0000313" key="2">
    <source>
        <dbReference type="Proteomes" id="UP001215598"/>
    </source>
</evidence>
<proteinExistence type="predicted"/>
<keyword evidence="2" id="KW-1185">Reference proteome</keyword>
<protein>
    <submittedName>
        <fullName evidence="1">Uncharacterized protein</fullName>
    </submittedName>
</protein>
<dbReference type="AlphaFoldDB" id="A0AAD7JZ37"/>
<dbReference type="Proteomes" id="UP001215598">
    <property type="component" value="Unassembled WGS sequence"/>
</dbReference>
<comment type="caution">
    <text evidence="1">The sequence shown here is derived from an EMBL/GenBank/DDBJ whole genome shotgun (WGS) entry which is preliminary data.</text>
</comment>
<sequence length="80" mass="9046">MCYNVIDGRSHKSCGHFVALATRRQDCLRPDCLFSRRHMHVGQCRSASCIRLMSPPALNPIRESPTRCPQCVMVARVGYP</sequence>
<accession>A0AAD7JZ37</accession>
<organism evidence="1 2">
    <name type="scientific">Mycena metata</name>
    <dbReference type="NCBI Taxonomy" id="1033252"/>
    <lineage>
        <taxon>Eukaryota</taxon>
        <taxon>Fungi</taxon>
        <taxon>Dikarya</taxon>
        <taxon>Basidiomycota</taxon>
        <taxon>Agaricomycotina</taxon>
        <taxon>Agaricomycetes</taxon>
        <taxon>Agaricomycetidae</taxon>
        <taxon>Agaricales</taxon>
        <taxon>Marasmiineae</taxon>
        <taxon>Mycenaceae</taxon>
        <taxon>Mycena</taxon>
    </lineage>
</organism>
<gene>
    <name evidence="1" type="ORF">B0H16DRAFT_75025</name>
</gene>
<reference evidence="1" key="1">
    <citation type="submission" date="2023-03" db="EMBL/GenBank/DDBJ databases">
        <title>Massive genome expansion in bonnet fungi (Mycena s.s.) driven by repeated elements and novel gene families across ecological guilds.</title>
        <authorList>
            <consortium name="Lawrence Berkeley National Laboratory"/>
            <person name="Harder C.B."/>
            <person name="Miyauchi S."/>
            <person name="Viragh M."/>
            <person name="Kuo A."/>
            <person name="Thoen E."/>
            <person name="Andreopoulos B."/>
            <person name="Lu D."/>
            <person name="Skrede I."/>
            <person name="Drula E."/>
            <person name="Henrissat B."/>
            <person name="Morin E."/>
            <person name="Kohler A."/>
            <person name="Barry K."/>
            <person name="LaButti K."/>
            <person name="Morin E."/>
            <person name="Salamov A."/>
            <person name="Lipzen A."/>
            <person name="Mereny Z."/>
            <person name="Hegedus B."/>
            <person name="Baldrian P."/>
            <person name="Stursova M."/>
            <person name="Weitz H."/>
            <person name="Taylor A."/>
            <person name="Grigoriev I.V."/>
            <person name="Nagy L.G."/>
            <person name="Martin F."/>
            <person name="Kauserud H."/>
        </authorList>
    </citation>
    <scope>NUCLEOTIDE SEQUENCE</scope>
    <source>
        <strain evidence="1">CBHHK182m</strain>
    </source>
</reference>
<evidence type="ECO:0000313" key="1">
    <source>
        <dbReference type="EMBL" id="KAJ7774800.1"/>
    </source>
</evidence>
<dbReference type="EMBL" id="JARKIB010000011">
    <property type="protein sequence ID" value="KAJ7774800.1"/>
    <property type="molecule type" value="Genomic_DNA"/>
</dbReference>